<dbReference type="RefSeq" id="WP_013884361.1">
    <property type="nucleotide sequence ID" value="NC_015671.1"/>
</dbReference>
<accession>F8A1F9</accession>
<reference evidence="3" key="1">
    <citation type="submission" date="2011-04" db="EMBL/GenBank/DDBJ databases">
        <title>Complete sequence of Cellvibrio gilvus ATCC 13127.</title>
        <authorList>
            <person name="Lucas S."/>
            <person name="Han J."/>
            <person name="Lapidus A."/>
            <person name="Cheng J.-F."/>
            <person name="Goodwin L."/>
            <person name="Pitluck S."/>
            <person name="Peters L."/>
            <person name="Munk A."/>
            <person name="Detter J.C."/>
            <person name="Han C."/>
            <person name="Tapia R."/>
            <person name="Land M."/>
            <person name="Hauser L."/>
            <person name="Kyrpides N."/>
            <person name="Ivanova N."/>
            <person name="Ovchinnikova G."/>
            <person name="Pagani I."/>
            <person name="Mead D."/>
            <person name="Brumm P."/>
            <person name="Woyke T."/>
        </authorList>
    </citation>
    <scope>NUCLEOTIDE SEQUENCE [LARGE SCALE GENOMIC DNA]</scope>
    <source>
        <strain evidence="3">ATCC 13127 / NRRL B-14078</strain>
    </source>
</reference>
<dbReference type="OrthoDB" id="3267840at2"/>
<dbReference type="InterPro" id="IPR027383">
    <property type="entry name" value="Znf_put"/>
</dbReference>
<feature type="domain" description="Putative zinc-finger" evidence="1">
    <location>
        <begin position="18"/>
        <end position="51"/>
    </location>
</feature>
<dbReference type="STRING" id="593907.Celgi_2343"/>
<dbReference type="EMBL" id="CP002665">
    <property type="protein sequence ID" value="AEI12843.1"/>
    <property type="molecule type" value="Genomic_DNA"/>
</dbReference>
<name>F8A1F9_CELGA</name>
<dbReference type="AlphaFoldDB" id="F8A1F9"/>
<dbReference type="Pfam" id="PF13490">
    <property type="entry name" value="zf-HC2"/>
    <property type="match status" value="1"/>
</dbReference>
<proteinExistence type="predicted"/>
<protein>
    <submittedName>
        <fullName evidence="2">Anti-sigma factor</fullName>
    </submittedName>
</protein>
<organism evidence="2 3">
    <name type="scientific">Cellulomonas gilvus (strain ATCC 13127 / NRRL B-14078)</name>
    <name type="common">Cellvibrio gilvus</name>
    <dbReference type="NCBI Taxonomy" id="593907"/>
    <lineage>
        <taxon>Bacteria</taxon>
        <taxon>Bacillati</taxon>
        <taxon>Actinomycetota</taxon>
        <taxon>Actinomycetes</taxon>
        <taxon>Micrococcales</taxon>
        <taxon>Cellulomonadaceae</taxon>
        <taxon>Cellulomonas</taxon>
    </lineage>
</organism>
<dbReference type="NCBIfam" id="TIGR03988">
    <property type="entry name" value="antisig_RsrA"/>
    <property type="match status" value="1"/>
</dbReference>
<evidence type="ECO:0000313" key="2">
    <source>
        <dbReference type="EMBL" id="AEI12843.1"/>
    </source>
</evidence>
<dbReference type="HOGENOM" id="CLU_155928_1_0_11"/>
<dbReference type="InterPro" id="IPR024020">
    <property type="entry name" value="Anit_sigma_mycothiol_RsrA"/>
</dbReference>
<dbReference type="Proteomes" id="UP000000485">
    <property type="component" value="Chromosome"/>
</dbReference>
<sequence>MAGTDDGSTAASPGGCGCDEAVAELWAYLDSELEPLEAERVKAHLEGCRGCLEEHEVEVVVKKLVRRCWSDEEPAPAELRARIHATFTTVTISDQAGRS</sequence>
<dbReference type="KEGG" id="cga:Celgi_2343"/>
<gene>
    <name evidence="2" type="ordered locus">Celgi_2343</name>
</gene>
<evidence type="ECO:0000313" key="3">
    <source>
        <dbReference type="Proteomes" id="UP000000485"/>
    </source>
</evidence>
<evidence type="ECO:0000259" key="1">
    <source>
        <dbReference type="Pfam" id="PF13490"/>
    </source>
</evidence>
<keyword evidence="3" id="KW-1185">Reference proteome</keyword>